<evidence type="ECO:0000256" key="13">
    <source>
        <dbReference type="ARBA" id="ARBA00023136"/>
    </source>
</evidence>
<evidence type="ECO:0000313" key="20">
    <source>
        <dbReference type="EMBL" id="SFF46771.1"/>
    </source>
</evidence>
<feature type="domain" description="Tyrosine-protein kinase G-rich" evidence="19">
    <location>
        <begin position="445"/>
        <end position="513"/>
    </location>
</feature>
<feature type="domain" description="Polysaccharide chain length determinant N-terminal" evidence="17">
    <location>
        <begin position="29"/>
        <end position="111"/>
    </location>
</feature>
<feature type="transmembrane region" description="Helical" evidence="16">
    <location>
        <begin position="494"/>
        <end position="519"/>
    </location>
</feature>
<dbReference type="NCBIfam" id="TIGR01007">
    <property type="entry name" value="eps_fam"/>
    <property type="match status" value="1"/>
</dbReference>
<dbReference type="Pfam" id="PF13807">
    <property type="entry name" value="GNVR"/>
    <property type="match status" value="1"/>
</dbReference>
<evidence type="ECO:0000259" key="19">
    <source>
        <dbReference type="Pfam" id="PF13807"/>
    </source>
</evidence>
<keyword evidence="8 16" id="KW-0812">Transmembrane</keyword>
<evidence type="ECO:0000256" key="9">
    <source>
        <dbReference type="ARBA" id="ARBA00022741"/>
    </source>
</evidence>
<keyword evidence="12 16" id="KW-1133">Transmembrane helix</keyword>
<organism evidence="20 21">
    <name type="scientific">Flavobacterium xueshanense</name>
    <dbReference type="NCBI Taxonomy" id="935223"/>
    <lineage>
        <taxon>Bacteria</taxon>
        <taxon>Pseudomonadati</taxon>
        <taxon>Bacteroidota</taxon>
        <taxon>Flavobacteriia</taxon>
        <taxon>Flavobacteriales</taxon>
        <taxon>Flavobacteriaceae</taxon>
        <taxon>Flavobacterium</taxon>
    </lineage>
</organism>
<dbReference type="InterPro" id="IPR003856">
    <property type="entry name" value="LPS_length_determ_N"/>
</dbReference>
<sequence length="785" mass="89157">MQNENPSNYMFEDEEPVNYREKFEKYAYNWKWFLISIFIFSLGAYAYLKFIPKQYTVTSTILINDENSKGLPSELSAFEDLGLTTLSKTSVDNEIGMLKSFSLMESVVKKLGANITFYEKGMISNKELYKNEIPFIINFLLKDSLVYSKDTTFSILALTPAKFVLKNSRGTVSKVYLFGENVQTDFGNITITPAGLKNLKKGEEIVVKVVPIKNIIEDLRKNIEVKTMFKKSSLIQLILKAPIKLKSQDILNNLVQQYNKDAVDDKLFIGKSTNLFINERLNLIKNELSNVDQGVENFKKNNQLTDIDSESSLILQNNAELEKKIVDLNTQVRVAEYVTDYVNKNTEQIIPSNLGLSDDAVSTNSARYNELLIERNRILKSSSKKNPVIINLDEQLKQLRTGISHGLQNLKASLNIALNNTKKEEDKVFSRIYSAPKQERQFKEFQRQQQIIETLYLFLLQKREENAISLAVTAPKAKIIDFADGSNRPTSPKLILVIITALSLGLLLPFTVLYIIYFFDNKVQSIKDIESIIKAPIIGEIPKTVRGSKIVIHDNDKESISESFRMLRTNINFMLSKIKGRAKIIFIMSTIVGEGKTFTTLNLASVIALSNKKVLLIGGDIRKANSNEYINQNIGNGLSNFLIDNSLKVSDVIERSLEGNFDILNSGTVPPNPSELIMNGRFDEIFAYAKDNYDYVVVDTAPIKMVTDTLLLSHYADLCLYVIRLNNLDKRLLEIPKKMFNEKRLPNMAILINGVDLKRGYGYGQSYGYGKSMPKKNWWKRIIVG</sequence>
<dbReference type="InterPro" id="IPR050445">
    <property type="entry name" value="Bact_polysacc_biosynth/exp"/>
</dbReference>
<protein>
    <recommendedName>
        <fullName evidence="4">non-specific protein-tyrosine kinase</fullName>
        <ecNumber evidence="4">2.7.10.2</ecNumber>
    </recommendedName>
</protein>
<dbReference type="PANTHER" id="PTHR32309:SF13">
    <property type="entry name" value="FERRIC ENTEROBACTIN TRANSPORT PROTEIN FEPE"/>
    <property type="match status" value="1"/>
</dbReference>
<keyword evidence="9" id="KW-0547">Nucleotide-binding</keyword>
<dbReference type="Pfam" id="PF13614">
    <property type="entry name" value="AAA_31"/>
    <property type="match status" value="1"/>
</dbReference>
<keyword evidence="6" id="KW-0997">Cell inner membrane</keyword>
<feature type="domain" description="AAA" evidence="18">
    <location>
        <begin position="583"/>
        <end position="711"/>
    </location>
</feature>
<dbReference type="GO" id="GO:0005524">
    <property type="term" value="F:ATP binding"/>
    <property type="evidence" value="ECO:0007669"/>
    <property type="project" value="UniProtKB-KW"/>
</dbReference>
<keyword evidence="7" id="KW-0808">Transferase</keyword>
<reference evidence="21" key="1">
    <citation type="submission" date="2016-10" db="EMBL/GenBank/DDBJ databases">
        <authorList>
            <person name="Varghese N."/>
            <person name="Submissions S."/>
        </authorList>
    </citation>
    <scope>NUCLEOTIDE SEQUENCE [LARGE SCALE GENOMIC DNA]</scope>
    <source>
        <strain evidence="21">CGMCC 1.9227</strain>
    </source>
</reference>
<evidence type="ECO:0000256" key="1">
    <source>
        <dbReference type="ARBA" id="ARBA00004429"/>
    </source>
</evidence>
<comment type="catalytic activity">
    <reaction evidence="15">
        <text>L-tyrosyl-[protein] + ATP = O-phospho-L-tyrosyl-[protein] + ADP + H(+)</text>
        <dbReference type="Rhea" id="RHEA:10596"/>
        <dbReference type="Rhea" id="RHEA-COMP:10136"/>
        <dbReference type="Rhea" id="RHEA-COMP:20101"/>
        <dbReference type="ChEBI" id="CHEBI:15378"/>
        <dbReference type="ChEBI" id="CHEBI:30616"/>
        <dbReference type="ChEBI" id="CHEBI:46858"/>
        <dbReference type="ChEBI" id="CHEBI:61978"/>
        <dbReference type="ChEBI" id="CHEBI:456216"/>
        <dbReference type="EC" id="2.7.10.2"/>
    </reaction>
</comment>
<name>A0A1I2J205_9FLAO</name>
<evidence type="ECO:0000256" key="15">
    <source>
        <dbReference type="ARBA" id="ARBA00051245"/>
    </source>
</evidence>
<evidence type="ECO:0000256" key="7">
    <source>
        <dbReference type="ARBA" id="ARBA00022679"/>
    </source>
</evidence>
<dbReference type="PANTHER" id="PTHR32309">
    <property type="entry name" value="TYROSINE-PROTEIN KINASE"/>
    <property type="match status" value="1"/>
</dbReference>
<evidence type="ECO:0000256" key="2">
    <source>
        <dbReference type="ARBA" id="ARBA00007316"/>
    </source>
</evidence>
<accession>A0A1I2J205</accession>
<dbReference type="SUPFAM" id="SSF52540">
    <property type="entry name" value="P-loop containing nucleoside triphosphate hydrolases"/>
    <property type="match status" value="1"/>
</dbReference>
<keyword evidence="21" id="KW-1185">Reference proteome</keyword>
<evidence type="ECO:0000313" key="21">
    <source>
        <dbReference type="Proteomes" id="UP000198596"/>
    </source>
</evidence>
<evidence type="ECO:0000256" key="3">
    <source>
        <dbReference type="ARBA" id="ARBA00008883"/>
    </source>
</evidence>
<dbReference type="RefSeq" id="WP_091209268.1">
    <property type="nucleotide sequence ID" value="NZ_FONQ01000028.1"/>
</dbReference>
<dbReference type="InterPro" id="IPR032807">
    <property type="entry name" value="GNVR"/>
</dbReference>
<dbReference type="InterPro" id="IPR005702">
    <property type="entry name" value="Wzc-like_C"/>
</dbReference>
<evidence type="ECO:0000256" key="6">
    <source>
        <dbReference type="ARBA" id="ARBA00022519"/>
    </source>
</evidence>
<dbReference type="GO" id="GO:0042802">
    <property type="term" value="F:identical protein binding"/>
    <property type="evidence" value="ECO:0007669"/>
    <property type="project" value="UniProtKB-ARBA"/>
</dbReference>
<dbReference type="STRING" id="935223.SAMN04488131_1286"/>
<keyword evidence="11" id="KW-0067">ATP-binding</keyword>
<dbReference type="Pfam" id="PF02706">
    <property type="entry name" value="Wzz"/>
    <property type="match status" value="1"/>
</dbReference>
<evidence type="ECO:0000256" key="8">
    <source>
        <dbReference type="ARBA" id="ARBA00022692"/>
    </source>
</evidence>
<keyword evidence="10" id="KW-0418">Kinase</keyword>
<dbReference type="GO" id="GO:0004715">
    <property type="term" value="F:non-membrane spanning protein tyrosine kinase activity"/>
    <property type="evidence" value="ECO:0007669"/>
    <property type="project" value="UniProtKB-EC"/>
</dbReference>
<comment type="similarity">
    <text evidence="2">Belongs to the CpsD/CapB family.</text>
</comment>
<keyword evidence="14" id="KW-0829">Tyrosine-protein kinase</keyword>
<dbReference type="InterPro" id="IPR027417">
    <property type="entry name" value="P-loop_NTPase"/>
</dbReference>
<proteinExistence type="inferred from homology"/>
<dbReference type="Gene3D" id="3.40.50.300">
    <property type="entry name" value="P-loop containing nucleotide triphosphate hydrolases"/>
    <property type="match status" value="1"/>
</dbReference>
<keyword evidence="5" id="KW-1003">Cell membrane</keyword>
<evidence type="ECO:0000259" key="17">
    <source>
        <dbReference type="Pfam" id="PF02706"/>
    </source>
</evidence>
<comment type="subcellular location">
    <subcellularLocation>
        <location evidence="1">Cell inner membrane</location>
        <topology evidence="1">Multi-pass membrane protein</topology>
    </subcellularLocation>
</comment>
<dbReference type="EMBL" id="FONQ01000028">
    <property type="protein sequence ID" value="SFF46771.1"/>
    <property type="molecule type" value="Genomic_DNA"/>
</dbReference>
<gene>
    <name evidence="20" type="ORF">SAMN04488131_1286</name>
</gene>
<evidence type="ECO:0000259" key="18">
    <source>
        <dbReference type="Pfam" id="PF13614"/>
    </source>
</evidence>
<keyword evidence="13 16" id="KW-0472">Membrane</keyword>
<comment type="similarity">
    <text evidence="3">Belongs to the etk/wzc family.</text>
</comment>
<evidence type="ECO:0000256" key="5">
    <source>
        <dbReference type="ARBA" id="ARBA00022475"/>
    </source>
</evidence>
<evidence type="ECO:0000256" key="16">
    <source>
        <dbReference type="SAM" id="Phobius"/>
    </source>
</evidence>
<evidence type="ECO:0000256" key="11">
    <source>
        <dbReference type="ARBA" id="ARBA00022840"/>
    </source>
</evidence>
<evidence type="ECO:0000256" key="14">
    <source>
        <dbReference type="ARBA" id="ARBA00023137"/>
    </source>
</evidence>
<dbReference type="OrthoDB" id="9794577at2"/>
<evidence type="ECO:0000256" key="10">
    <source>
        <dbReference type="ARBA" id="ARBA00022777"/>
    </source>
</evidence>
<evidence type="ECO:0000256" key="12">
    <source>
        <dbReference type="ARBA" id="ARBA00022989"/>
    </source>
</evidence>
<evidence type="ECO:0000256" key="4">
    <source>
        <dbReference type="ARBA" id="ARBA00011903"/>
    </source>
</evidence>
<dbReference type="GO" id="GO:0005886">
    <property type="term" value="C:plasma membrane"/>
    <property type="evidence" value="ECO:0007669"/>
    <property type="project" value="UniProtKB-SubCell"/>
</dbReference>
<dbReference type="AlphaFoldDB" id="A0A1I2J205"/>
<dbReference type="CDD" id="cd05387">
    <property type="entry name" value="BY-kinase"/>
    <property type="match status" value="1"/>
</dbReference>
<dbReference type="FunFam" id="3.40.50.300:FF:000527">
    <property type="entry name" value="Tyrosine-protein kinase etk"/>
    <property type="match status" value="1"/>
</dbReference>
<feature type="transmembrane region" description="Helical" evidence="16">
    <location>
        <begin position="30"/>
        <end position="48"/>
    </location>
</feature>
<dbReference type="Proteomes" id="UP000198596">
    <property type="component" value="Unassembled WGS sequence"/>
</dbReference>
<dbReference type="InterPro" id="IPR025669">
    <property type="entry name" value="AAA_dom"/>
</dbReference>
<dbReference type="EC" id="2.7.10.2" evidence="4"/>